<dbReference type="EMBL" id="JAUKTV010000001">
    <property type="protein sequence ID" value="KAK0747214.1"/>
    <property type="molecule type" value="Genomic_DNA"/>
</dbReference>
<keyword evidence="2" id="KW-1185">Reference proteome</keyword>
<comment type="caution">
    <text evidence="1">The sequence shown here is derived from an EMBL/GenBank/DDBJ whole genome shotgun (WGS) entry which is preliminary data.</text>
</comment>
<name>A0AA40EX82_9PEZI</name>
<gene>
    <name evidence="1" type="ORF">B0T21DRAFT_405863</name>
</gene>
<organism evidence="1 2">
    <name type="scientific">Apiosordaria backusii</name>
    <dbReference type="NCBI Taxonomy" id="314023"/>
    <lineage>
        <taxon>Eukaryota</taxon>
        <taxon>Fungi</taxon>
        <taxon>Dikarya</taxon>
        <taxon>Ascomycota</taxon>
        <taxon>Pezizomycotina</taxon>
        <taxon>Sordariomycetes</taxon>
        <taxon>Sordariomycetidae</taxon>
        <taxon>Sordariales</taxon>
        <taxon>Lasiosphaeriaceae</taxon>
        <taxon>Apiosordaria</taxon>
    </lineage>
</organism>
<accession>A0AA40EX82</accession>
<evidence type="ECO:0000313" key="2">
    <source>
        <dbReference type="Proteomes" id="UP001172159"/>
    </source>
</evidence>
<dbReference type="AlphaFoldDB" id="A0AA40EX82"/>
<sequence length="132" mass="14756">MTSTFFPVRLQDRQPPTPQELILRQNQHTGWVIQREAEAITVLPVTLGRRWSAPNKLTLFLRTTGPKTVACPGLPSIASMVIMRVSLPWAPYYGTESEVASMLFASRQGVPVPEVYFFDSSAKNDCGIEFTI</sequence>
<proteinExistence type="predicted"/>
<protein>
    <submittedName>
        <fullName evidence="1">Uncharacterized protein</fullName>
    </submittedName>
</protein>
<dbReference type="Proteomes" id="UP001172159">
    <property type="component" value="Unassembled WGS sequence"/>
</dbReference>
<reference evidence="1" key="1">
    <citation type="submission" date="2023-06" db="EMBL/GenBank/DDBJ databases">
        <title>Genome-scale phylogeny and comparative genomics of the fungal order Sordariales.</title>
        <authorList>
            <consortium name="Lawrence Berkeley National Laboratory"/>
            <person name="Hensen N."/>
            <person name="Bonometti L."/>
            <person name="Westerberg I."/>
            <person name="Brannstrom I.O."/>
            <person name="Guillou S."/>
            <person name="Cros-Aarteil S."/>
            <person name="Calhoun S."/>
            <person name="Haridas S."/>
            <person name="Kuo A."/>
            <person name="Mondo S."/>
            <person name="Pangilinan J."/>
            <person name="Riley R."/>
            <person name="Labutti K."/>
            <person name="Andreopoulos B."/>
            <person name="Lipzen A."/>
            <person name="Chen C."/>
            <person name="Yanf M."/>
            <person name="Daum C."/>
            <person name="Ng V."/>
            <person name="Clum A."/>
            <person name="Steindorff A."/>
            <person name="Ohm R."/>
            <person name="Martin F."/>
            <person name="Silar P."/>
            <person name="Natvig D."/>
            <person name="Lalanne C."/>
            <person name="Gautier V."/>
            <person name="Ament-Velasquez S.L."/>
            <person name="Kruys A."/>
            <person name="Hutchinson M.I."/>
            <person name="Powell A.J."/>
            <person name="Barry K."/>
            <person name="Miller A.N."/>
            <person name="Grigoriev I.V."/>
            <person name="Debuchy R."/>
            <person name="Gladieux P."/>
            <person name="Thoren M.H."/>
            <person name="Johannesson H."/>
        </authorList>
    </citation>
    <scope>NUCLEOTIDE SEQUENCE</scope>
    <source>
        <strain evidence="1">CBS 540.89</strain>
    </source>
</reference>
<evidence type="ECO:0000313" key="1">
    <source>
        <dbReference type="EMBL" id="KAK0747214.1"/>
    </source>
</evidence>